<evidence type="ECO:0000313" key="3">
    <source>
        <dbReference type="Proteomes" id="UP000225706"/>
    </source>
</evidence>
<reference evidence="3" key="1">
    <citation type="journal article" date="2017" name="bioRxiv">
        <title>Comparative analysis of the genomes of Stylophora pistillata and Acropora digitifera provides evidence for extensive differences between species of corals.</title>
        <authorList>
            <person name="Voolstra C.R."/>
            <person name="Li Y."/>
            <person name="Liew Y.J."/>
            <person name="Baumgarten S."/>
            <person name="Zoccola D."/>
            <person name="Flot J.-F."/>
            <person name="Tambutte S."/>
            <person name="Allemand D."/>
            <person name="Aranda M."/>
        </authorList>
    </citation>
    <scope>NUCLEOTIDE SEQUENCE [LARGE SCALE GENOMIC DNA]</scope>
</reference>
<evidence type="ECO:0000256" key="1">
    <source>
        <dbReference type="SAM" id="Coils"/>
    </source>
</evidence>
<dbReference type="Proteomes" id="UP000225706">
    <property type="component" value="Unassembled WGS sequence"/>
</dbReference>
<organism evidence="2 3">
    <name type="scientific">Stylophora pistillata</name>
    <name type="common">Smooth cauliflower coral</name>
    <dbReference type="NCBI Taxonomy" id="50429"/>
    <lineage>
        <taxon>Eukaryota</taxon>
        <taxon>Metazoa</taxon>
        <taxon>Cnidaria</taxon>
        <taxon>Anthozoa</taxon>
        <taxon>Hexacorallia</taxon>
        <taxon>Scleractinia</taxon>
        <taxon>Astrocoeniina</taxon>
        <taxon>Pocilloporidae</taxon>
        <taxon>Stylophora</taxon>
    </lineage>
</organism>
<evidence type="ECO:0000313" key="2">
    <source>
        <dbReference type="EMBL" id="PFX18659.1"/>
    </source>
</evidence>
<proteinExistence type="predicted"/>
<feature type="coiled-coil region" evidence="1">
    <location>
        <begin position="233"/>
        <end position="323"/>
    </location>
</feature>
<protein>
    <submittedName>
        <fullName evidence="2">Uncharacterized protein</fullName>
    </submittedName>
</protein>
<dbReference type="AlphaFoldDB" id="A0A2B4RPD7"/>
<accession>A0A2B4RPD7</accession>
<dbReference type="EMBL" id="LSMT01000399">
    <property type="protein sequence ID" value="PFX18659.1"/>
    <property type="molecule type" value="Genomic_DNA"/>
</dbReference>
<sequence>MLHLKSKPFLSFNCTTTKYSRKVIKWSPTGNGGGEVLSRSPIEYVTNNFKVNPQAIQGSLILILPKDLTDERPRCEIRGKFKCSPEARNEAENLLTRYQTSLNLEHDEFREGVQMTMTQHEKDQIEMYDLTEKAKNSKTQRQSQLQEHVKEKMFETAGKYNLQGKDTDYLETKTETLEHHESQLEEGGDFRNKIGKTFLHKRKRRENELLTEIIQRIIAEKVEEKVNQSKPLIEETNRLRQQLEEESRRWELKLEENNRLRKMVEEKLQEMEQKIHKSESLLKENDVLRQQIEKRKRQSESKLDGNGRLKQQLEQKIHESEEQIEKNVKPTGVMEEKINSGGHYWKKTVFLISR</sequence>
<keyword evidence="3" id="KW-1185">Reference proteome</keyword>
<keyword evidence="1" id="KW-0175">Coiled coil</keyword>
<comment type="caution">
    <text evidence="2">The sequence shown here is derived from an EMBL/GenBank/DDBJ whole genome shotgun (WGS) entry which is preliminary data.</text>
</comment>
<gene>
    <name evidence="2" type="ORF">AWC38_SpisGene16974</name>
</gene>
<name>A0A2B4RPD7_STYPI</name>